<dbReference type="Pfam" id="PF00842">
    <property type="entry name" value="Ala_racemase_C"/>
    <property type="match status" value="1"/>
</dbReference>
<dbReference type="SUPFAM" id="SSF50621">
    <property type="entry name" value="Alanine racemase C-terminal domain-like"/>
    <property type="match status" value="1"/>
</dbReference>
<dbReference type="EMBL" id="JABWGV010000001">
    <property type="protein sequence ID" value="NVD43810.1"/>
    <property type="molecule type" value="Genomic_DNA"/>
</dbReference>
<dbReference type="Proteomes" id="UP000561438">
    <property type="component" value="Unassembled WGS sequence"/>
</dbReference>
<dbReference type="InterPro" id="IPR000821">
    <property type="entry name" value="Ala_racemase"/>
</dbReference>
<evidence type="ECO:0000259" key="8">
    <source>
        <dbReference type="SMART" id="SM01005"/>
    </source>
</evidence>
<proteinExistence type="predicted"/>
<dbReference type="InterPro" id="IPR011079">
    <property type="entry name" value="Ala_racemase_C"/>
</dbReference>
<dbReference type="InterPro" id="IPR009006">
    <property type="entry name" value="Ala_racemase/Decarboxylase_C"/>
</dbReference>
<keyword evidence="4 6" id="KW-0663">Pyridoxal phosphate</keyword>
<dbReference type="GO" id="GO:0005829">
    <property type="term" value="C:cytosol"/>
    <property type="evidence" value="ECO:0007669"/>
    <property type="project" value="TreeGrafter"/>
</dbReference>
<dbReference type="SMART" id="SM01005">
    <property type="entry name" value="Ala_racemase_C"/>
    <property type="match status" value="1"/>
</dbReference>
<dbReference type="EC" id="5.1.1.1" evidence="3"/>
<evidence type="ECO:0000256" key="5">
    <source>
        <dbReference type="ARBA" id="ARBA00023235"/>
    </source>
</evidence>
<dbReference type="PANTHER" id="PTHR30511:SF0">
    <property type="entry name" value="ALANINE RACEMASE, CATABOLIC-RELATED"/>
    <property type="match status" value="1"/>
</dbReference>
<dbReference type="AlphaFoldDB" id="A0A850GZZ1"/>
<evidence type="ECO:0000256" key="1">
    <source>
        <dbReference type="ARBA" id="ARBA00000316"/>
    </source>
</evidence>
<protein>
    <recommendedName>
        <fullName evidence="3">alanine racemase</fullName>
        <ecNumber evidence="3">5.1.1.1</ecNumber>
    </recommendedName>
</protein>
<dbReference type="Gene3D" id="2.40.37.10">
    <property type="entry name" value="Lyase, Ornithine Decarboxylase, Chain A, domain 1"/>
    <property type="match status" value="1"/>
</dbReference>
<dbReference type="SUPFAM" id="SSF51419">
    <property type="entry name" value="PLP-binding barrel"/>
    <property type="match status" value="1"/>
</dbReference>
<evidence type="ECO:0000256" key="6">
    <source>
        <dbReference type="PIRSR" id="PIRSR600821-50"/>
    </source>
</evidence>
<reference evidence="9 10" key="1">
    <citation type="submission" date="2020-06" db="EMBL/GenBank/DDBJ databases">
        <title>Altererythrobacter sp. HHU K3-1.</title>
        <authorList>
            <person name="Zhang D."/>
            <person name="Xue H."/>
        </authorList>
    </citation>
    <scope>NUCLEOTIDE SEQUENCE [LARGE SCALE GENOMIC DNA]</scope>
    <source>
        <strain evidence="9 10">HHU K3-1</strain>
    </source>
</reference>
<dbReference type="GO" id="GO:0030632">
    <property type="term" value="P:D-alanine biosynthetic process"/>
    <property type="evidence" value="ECO:0007669"/>
    <property type="project" value="TreeGrafter"/>
</dbReference>
<evidence type="ECO:0000256" key="4">
    <source>
        <dbReference type="ARBA" id="ARBA00022898"/>
    </source>
</evidence>
<sequence>MIETPPATLRLRVDTGALGHNWRALDRLSGSASAGAAIKSNCYGLGIEKCLPVLRDAGCKAFYVAHWSEVAGAANHVPAEQIAVLHGPITDTEARYALETGAVPVINTLEQARRWNEAGGGRCHLMIDSGINRLGISLHEVGDPAIAALEVDVIMSHLACADEDSAMNARQLARFRKVLPLITHRAESLANSAGIALGSDYHFDLTRPGLALYGGVPRSELAGTIRQVAFPEVSVIQRRSIEAGETVGYSATWTAKQRTEIAVASLGYADGFLRAWHDGEPHLLRGETRLPIIGKISMDMIVLDCSAMPDLREGDWLSVPYWLPNAAQRSGLSQYELLTILGRRFDG</sequence>
<dbReference type="GO" id="GO:0008784">
    <property type="term" value="F:alanine racemase activity"/>
    <property type="evidence" value="ECO:0007669"/>
    <property type="project" value="UniProtKB-EC"/>
</dbReference>
<dbReference type="InterPro" id="IPR029066">
    <property type="entry name" value="PLP-binding_barrel"/>
</dbReference>
<evidence type="ECO:0000313" key="10">
    <source>
        <dbReference type="Proteomes" id="UP000561438"/>
    </source>
</evidence>
<dbReference type="Pfam" id="PF01168">
    <property type="entry name" value="Ala_racemase_N"/>
    <property type="match status" value="1"/>
</dbReference>
<evidence type="ECO:0000256" key="7">
    <source>
        <dbReference type="PIRSR" id="PIRSR600821-52"/>
    </source>
</evidence>
<feature type="modified residue" description="N6-(pyridoxal phosphate)lysine" evidence="6">
    <location>
        <position position="39"/>
    </location>
</feature>
<evidence type="ECO:0000313" key="9">
    <source>
        <dbReference type="EMBL" id="NVD43810.1"/>
    </source>
</evidence>
<keyword evidence="5" id="KW-0413">Isomerase</keyword>
<comment type="cofactor">
    <cofactor evidence="2 6">
        <name>pyridoxal 5'-phosphate</name>
        <dbReference type="ChEBI" id="CHEBI:597326"/>
    </cofactor>
</comment>
<accession>A0A850GZZ1</accession>
<feature type="domain" description="Alanine racemase C-terminal" evidence="8">
    <location>
        <begin position="228"/>
        <end position="347"/>
    </location>
</feature>
<comment type="catalytic activity">
    <reaction evidence="1">
        <text>L-alanine = D-alanine</text>
        <dbReference type="Rhea" id="RHEA:20249"/>
        <dbReference type="ChEBI" id="CHEBI:57416"/>
        <dbReference type="ChEBI" id="CHEBI:57972"/>
        <dbReference type="EC" id="5.1.1.1"/>
    </reaction>
</comment>
<gene>
    <name evidence="9" type="ORF">HUV48_02105</name>
</gene>
<dbReference type="PANTHER" id="PTHR30511">
    <property type="entry name" value="ALANINE RACEMASE"/>
    <property type="match status" value="1"/>
</dbReference>
<dbReference type="GO" id="GO:0030170">
    <property type="term" value="F:pyridoxal phosphate binding"/>
    <property type="evidence" value="ECO:0007669"/>
    <property type="project" value="TreeGrafter"/>
</dbReference>
<comment type="caution">
    <text evidence="9">The sequence shown here is derived from an EMBL/GenBank/DDBJ whole genome shotgun (WGS) entry which is preliminary data.</text>
</comment>
<feature type="binding site" evidence="7">
    <location>
        <position position="133"/>
    </location>
    <ligand>
        <name>substrate</name>
    </ligand>
</feature>
<evidence type="ECO:0000256" key="3">
    <source>
        <dbReference type="ARBA" id="ARBA00013089"/>
    </source>
</evidence>
<evidence type="ECO:0000256" key="2">
    <source>
        <dbReference type="ARBA" id="ARBA00001933"/>
    </source>
</evidence>
<dbReference type="PRINTS" id="PR00992">
    <property type="entry name" value="ALARACEMASE"/>
</dbReference>
<dbReference type="RefSeq" id="WP_176266108.1">
    <property type="nucleotide sequence ID" value="NZ_JABWGV010000001.1"/>
</dbReference>
<organism evidence="9 10">
    <name type="scientific">Qipengyuania atrilutea</name>
    <dbReference type="NCBI Taxonomy" id="2744473"/>
    <lineage>
        <taxon>Bacteria</taxon>
        <taxon>Pseudomonadati</taxon>
        <taxon>Pseudomonadota</taxon>
        <taxon>Alphaproteobacteria</taxon>
        <taxon>Sphingomonadales</taxon>
        <taxon>Erythrobacteraceae</taxon>
        <taxon>Qipengyuania</taxon>
    </lineage>
</organism>
<name>A0A850GZZ1_9SPHN</name>
<feature type="binding site" evidence="7">
    <location>
        <position position="298"/>
    </location>
    <ligand>
        <name>substrate</name>
    </ligand>
</feature>
<dbReference type="Gene3D" id="3.20.20.10">
    <property type="entry name" value="Alanine racemase"/>
    <property type="match status" value="1"/>
</dbReference>
<dbReference type="InterPro" id="IPR001608">
    <property type="entry name" value="Ala_racemase_N"/>
</dbReference>
<keyword evidence="10" id="KW-1185">Reference proteome</keyword>